<dbReference type="Proteomes" id="UP000789860">
    <property type="component" value="Unassembled WGS sequence"/>
</dbReference>
<gene>
    <name evidence="1" type="ORF">SCALOS_LOCUS9297</name>
</gene>
<organism evidence="1 2">
    <name type="scientific">Scutellospora calospora</name>
    <dbReference type="NCBI Taxonomy" id="85575"/>
    <lineage>
        <taxon>Eukaryota</taxon>
        <taxon>Fungi</taxon>
        <taxon>Fungi incertae sedis</taxon>
        <taxon>Mucoromycota</taxon>
        <taxon>Glomeromycotina</taxon>
        <taxon>Glomeromycetes</taxon>
        <taxon>Diversisporales</taxon>
        <taxon>Gigasporaceae</taxon>
        <taxon>Scutellospora</taxon>
    </lineage>
</organism>
<sequence>LKDEDDENDIYLIDEIEEKLFILEENQYDTISVKSKLLLIGNTMDLDSSNFKLQSLDNDSSEFIKDHIEEDHSNKEFDVDAL</sequence>
<comment type="caution">
    <text evidence="1">The sequence shown here is derived from an EMBL/GenBank/DDBJ whole genome shotgun (WGS) entry which is preliminary data.</text>
</comment>
<accession>A0ACA9NNN9</accession>
<proteinExistence type="predicted"/>
<evidence type="ECO:0000313" key="2">
    <source>
        <dbReference type="Proteomes" id="UP000789860"/>
    </source>
</evidence>
<name>A0ACA9NNN9_9GLOM</name>
<keyword evidence="2" id="KW-1185">Reference proteome</keyword>
<feature type="non-terminal residue" evidence="1">
    <location>
        <position position="1"/>
    </location>
</feature>
<feature type="non-terminal residue" evidence="1">
    <location>
        <position position="82"/>
    </location>
</feature>
<evidence type="ECO:0000313" key="1">
    <source>
        <dbReference type="EMBL" id="CAG8668806.1"/>
    </source>
</evidence>
<protein>
    <submittedName>
        <fullName evidence="1">10993_t:CDS:1</fullName>
    </submittedName>
</protein>
<dbReference type="EMBL" id="CAJVPM010028163">
    <property type="protein sequence ID" value="CAG8668806.1"/>
    <property type="molecule type" value="Genomic_DNA"/>
</dbReference>
<reference evidence="1" key="1">
    <citation type="submission" date="2021-06" db="EMBL/GenBank/DDBJ databases">
        <authorList>
            <person name="Kallberg Y."/>
            <person name="Tangrot J."/>
            <person name="Rosling A."/>
        </authorList>
    </citation>
    <scope>NUCLEOTIDE SEQUENCE</scope>
    <source>
        <strain evidence="1">AU212A</strain>
    </source>
</reference>